<evidence type="ECO:0000259" key="8">
    <source>
        <dbReference type="Pfam" id="PF00694"/>
    </source>
</evidence>
<dbReference type="Pfam" id="PF00330">
    <property type="entry name" value="Aconitase"/>
    <property type="match status" value="1"/>
</dbReference>
<evidence type="ECO:0000256" key="6">
    <source>
        <dbReference type="SAM" id="MobiDB-lite"/>
    </source>
</evidence>
<evidence type="ECO:0000313" key="9">
    <source>
        <dbReference type="EMBL" id="KIX01453.1"/>
    </source>
</evidence>
<dbReference type="PROSITE" id="PS01244">
    <property type="entry name" value="ACONITASE_2"/>
    <property type="match status" value="1"/>
</dbReference>
<dbReference type="CDD" id="cd01577">
    <property type="entry name" value="IPMI_Swivel"/>
    <property type="match status" value="1"/>
</dbReference>
<dbReference type="PANTHER" id="PTHR43822">
    <property type="entry name" value="HOMOACONITASE, MITOCHONDRIAL-RELATED"/>
    <property type="match status" value="1"/>
</dbReference>
<dbReference type="InterPro" id="IPR001030">
    <property type="entry name" value="Acoase/IPM_deHydtase_lsu_aba"/>
</dbReference>
<keyword evidence="5" id="KW-0456">Lyase</keyword>
<dbReference type="InterPro" id="IPR011827">
    <property type="entry name" value="LeuD_type2/HacB/DmdB"/>
</dbReference>
<reference evidence="9 10" key="1">
    <citation type="submission" date="2015-01" db="EMBL/GenBank/DDBJ databases">
        <title>The Genome Sequence of Rhinocladiella mackenzie CBS 650.93.</title>
        <authorList>
            <consortium name="The Broad Institute Genomics Platform"/>
            <person name="Cuomo C."/>
            <person name="de Hoog S."/>
            <person name="Gorbushina A."/>
            <person name="Stielow B."/>
            <person name="Teixiera M."/>
            <person name="Abouelleil A."/>
            <person name="Chapman S.B."/>
            <person name="Priest M."/>
            <person name="Young S.K."/>
            <person name="Wortman J."/>
            <person name="Nusbaum C."/>
            <person name="Birren B."/>
        </authorList>
    </citation>
    <scope>NUCLEOTIDE SEQUENCE [LARGE SCALE GENOMIC DNA]</scope>
    <source>
        <strain evidence="9 10">CBS 650.93</strain>
    </source>
</reference>
<evidence type="ECO:0000256" key="1">
    <source>
        <dbReference type="ARBA" id="ARBA00007185"/>
    </source>
</evidence>
<dbReference type="InterPro" id="IPR033940">
    <property type="entry name" value="IPMI_Swivel"/>
</dbReference>
<dbReference type="Pfam" id="PF00694">
    <property type="entry name" value="Aconitase_C"/>
    <property type="match status" value="1"/>
</dbReference>
<keyword evidence="10" id="KW-1185">Reference proteome</keyword>
<dbReference type="AlphaFoldDB" id="A0A0D2GSX4"/>
<dbReference type="InterPro" id="IPR015928">
    <property type="entry name" value="Aconitase/3IPM_dehydase_swvl"/>
</dbReference>
<protein>
    <submittedName>
        <fullName evidence="9">Rhinocladiella mackenziei CBS 650.93 unplaced genomic scaffold supercont1.7, whole genome shotgun sequence</fullName>
    </submittedName>
</protein>
<sequence>MLDTTKASTVIVPLPDRDLSPSESKCISLIEEASTVTLSITRDSLISPDQGNLLSFIRRVSSSLQDAGTVNVAEALEEGLQRCTAETDFGGYGLNEQETLRPSDEADVIFLCSAFLEALKSAARARSRPQLFSERPKGRRGMTMAEKIFAMHDVSRRGYVKPGDIIQVDVDWVLASELSWQGMETVYDSVGRPGIFRNDRFWLAGDHRVEPPLYDQPKVKKLMDTSLRAKQDFKMTDFQGFNYTIMHTEFVRERAQPGMLCIGADSHSCSAGAVSCLSIGMGATDVCMPLVTGQTWFSVPKTVNLHLINQPPRGIGGKDTILYILKEFKRNTIAADRVVEFTGPGLQHLSCDARFAIANMCTEFGAVTGIFEADERTTEFIGGRRRAKKHKSDAVYFKADPDAEYAETFEVDLSKVEPFVAVAPSPDNVVPVSEVAGTRLDGTFIGACTTAEEDLIIGALVLKAGLERGRKPADHGRRIVVPGSKPIRHKLEKIGLLDIYKRAGFKVRVPGCSMCIGQGVDQAAPGEVWMSSQNRNFPNRMGPDSLANLGSAATVAASSFSMTITDPKPLLEVIDPAYLQECLGDQPFSMTEGPETKQQPISYSEPYGVDNDKQVKSQKPSVSENSDPTTAGSGQPHSAGDVIDGKVLLLGDFIDTDAIIPSKFLAGNTTSESLGVHCMEFFMPEFRQMVKDGLNIVVGGEGFGCGSSRDVAVNALLGAGVKCVIAKSFAFIYARNQPNIGLLGITIAEDEFHRLAVQGEEISIDLSKSQVRCGGRSFSFQLSDMEKSLIAAGGLTEAFKKFGTQVFDALCRHKKSARRPPQKGTDIESIGY</sequence>
<evidence type="ECO:0000256" key="2">
    <source>
        <dbReference type="ARBA" id="ARBA00022723"/>
    </source>
</evidence>
<keyword evidence="2" id="KW-0479">Metal-binding</keyword>
<dbReference type="OrthoDB" id="419183at2759"/>
<evidence type="ECO:0000256" key="4">
    <source>
        <dbReference type="ARBA" id="ARBA00023014"/>
    </source>
</evidence>
<dbReference type="GO" id="GO:0046872">
    <property type="term" value="F:metal ion binding"/>
    <property type="evidence" value="ECO:0007669"/>
    <property type="project" value="UniProtKB-KW"/>
</dbReference>
<dbReference type="InterPro" id="IPR036008">
    <property type="entry name" value="Aconitase_4Fe-4S_dom"/>
</dbReference>
<comment type="similarity">
    <text evidence="1">Belongs to the aconitase/IPM isomerase family.</text>
</comment>
<dbReference type="InterPro" id="IPR000573">
    <property type="entry name" value="AconitaseA/IPMdHydase_ssu_swvl"/>
</dbReference>
<dbReference type="PRINTS" id="PR00415">
    <property type="entry name" value="ACONITASE"/>
</dbReference>
<dbReference type="GO" id="GO:0051536">
    <property type="term" value="F:iron-sulfur cluster binding"/>
    <property type="evidence" value="ECO:0007669"/>
    <property type="project" value="UniProtKB-KW"/>
</dbReference>
<feature type="domain" description="Aconitase/3-isopropylmalate dehydratase large subunit alpha/beta/alpha" evidence="7">
    <location>
        <begin position="224"/>
        <end position="560"/>
    </location>
</feature>
<dbReference type="InterPro" id="IPR050067">
    <property type="entry name" value="IPM_dehydratase_rel_enz"/>
</dbReference>
<name>A0A0D2GSX4_9EURO</name>
<evidence type="ECO:0000256" key="3">
    <source>
        <dbReference type="ARBA" id="ARBA00023004"/>
    </source>
</evidence>
<dbReference type="NCBIfam" id="TIGR02087">
    <property type="entry name" value="LEUD_arch"/>
    <property type="match status" value="1"/>
</dbReference>
<dbReference type="EMBL" id="KN847481">
    <property type="protein sequence ID" value="KIX01453.1"/>
    <property type="molecule type" value="Genomic_DNA"/>
</dbReference>
<dbReference type="GeneID" id="25297250"/>
<gene>
    <name evidence="9" type="ORF">Z518_09179</name>
</gene>
<dbReference type="VEuPathDB" id="FungiDB:Z518_09179"/>
<dbReference type="PANTHER" id="PTHR43822:SF2">
    <property type="entry name" value="HOMOACONITASE, MITOCHONDRIAL"/>
    <property type="match status" value="1"/>
</dbReference>
<evidence type="ECO:0000259" key="7">
    <source>
        <dbReference type="Pfam" id="PF00330"/>
    </source>
</evidence>
<dbReference type="SUPFAM" id="SSF52016">
    <property type="entry name" value="LeuD/IlvD-like"/>
    <property type="match status" value="1"/>
</dbReference>
<dbReference type="InterPro" id="IPR018136">
    <property type="entry name" value="Aconitase_4Fe-4S_BS"/>
</dbReference>
<dbReference type="SUPFAM" id="SSF53732">
    <property type="entry name" value="Aconitase iron-sulfur domain"/>
    <property type="match status" value="1"/>
</dbReference>
<dbReference type="Gene3D" id="3.30.499.10">
    <property type="entry name" value="Aconitase, domain 3"/>
    <property type="match status" value="2"/>
</dbReference>
<accession>A0A0D2GSX4</accession>
<feature type="region of interest" description="Disordered" evidence="6">
    <location>
        <begin position="585"/>
        <end position="639"/>
    </location>
</feature>
<feature type="domain" description="Aconitase A/isopropylmalate dehydratase small subunit swivel" evidence="8">
    <location>
        <begin position="691"/>
        <end position="749"/>
    </location>
</feature>
<dbReference type="Gene3D" id="3.20.19.10">
    <property type="entry name" value="Aconitase, domain 4"/>
    <property type="match status" value="1"/>
</dbReference>
<dbReference type="GO" id="GO:0016836">
    <property type="term" value="F:hydro-lyase activity"/>
    <property type="evidence" value="ECO:0007669"/>
    <property type="project" value="InterPro"/>
</dbReference>
<dbReference type="RefSeq" id="XP_013268589.1">
    <property type="nucleotide sequence ID" value="XM_013413135.1"/>
</dbReference>
<dbReference type="GO" id="GO:0170038">
    <property type="term" value="P:proteinogenic amino acid biosynthetic process"/>
    <property type="evidence" value="ECO:0007669"/>
    <property type="project" value="UniProtKB-ARBA"/>
</dbReference>
<feature type="compositionally biased region" description="Polar residues" evidence="6">
    <location>
        <begin position="617"/>
        <end position="636"/>
    </location>
</feature>
<dbReference type="Proteomes" id="UP000053617">
    <property type="component" value="Unassembled WGS sequence"/>
</dbReference>
<evidence type="ECO:0000313" key="10">
    <source>
        <dbReference type="Proteomes" id="UP000053617"/>
    </source>
</evidence>
<dbReference type="STRING" id="1442369.A0A0D2GSX4"/>
<dbReference type="InterPro" id="IPR015931">
    <property type="entry name" value="Acnase/IPM_dHydase_lsu_aba_1/3"/>
</dbReference>
<dbReference type="GO" id="GO:0170034">
    <property type="term" value="P:L-amino acid biosynthetic process"/>
    <property type="evidence" value="ECO:0007669"/>
    <property type="project" value="UniProtKB-ARBA"/>
</dbReference>
<proteinExistence type="inferred from homology"/>
<keyword evidence="3" id="KW-0408">Iron</keyword>
<dbReference type="HOGENOM" id="CLU_006714_3_3_1"/>
<keyword evidence="4" id="KW-0411">Iron-sulfur</keyword>
<evidence type="ECO:0000256" key="5">
    <source>
        <dbReference type="ARBA" id="ARBA00023239"/>
    </source>
</evidence>
<organism evidence="9 10">
    <name type="scientific">Rhinocladiella mackenziei CBS 650.93</name>
    <dbReference type="NCBI Taxonomy" id="1442369"/>
    <lineage>
        <taxon>Eukaryota</taxon>
        <taxon>Fungi</taxon>
        <taxon>Dikarya</taxon>
        <taxon>Ascomycota</taxon>
        <taxon>Pezizomycotina</taxon>
        <taxon>Eurotiomycetes</taxon>
        <taxon>Chaetothyriomycetidae</taxon>
        <taxon>Chaetothyriales</taxon>
        <taxon>Herpotrichiellaceae</taxon>
        <taxon>Rhinocladiella</taxon>
    </lineage>
</organism>